<feature type="active site" evidence="13">
    <location>
        <position position="188"/>
    </location>
</feature>
<keyword evidence="7 13" id="KW-0378">Hydrolase</keyword>
<dbReference type="CDD" id="cd16962">
    <property type="entry name" value="RuvC"/>
    <property type="match status" value="1"/>
</dbReference>
<keyword evidence="6 13" id="KW-0227">DNA damage</keyword>
<comment type="similarity">
    <text evidence="1 13">Belongs to the RuvC family.</text>
</comment>
<dbReference type="InterPro" id="IPR002176">
    <property type="entry name" value="X-over_junc_endoDNase_RuvC"/>
</dbReference>
<keyword evidence="3 13" id="KW-0540">Nuclease</keyword>
<dbReference type="PANTHER" id="PTHR30194:SF3">
    <property type="entry name" value="CROSSOVER JUNCTION ENDODEOXYRIBONUCLEASE RUVC"/>
    <property type="match status" value="1"/>
</dbReference>
<sequence length="308" mass="32987">MRSPPCAIERFPNDFVGQRGQGTFWPCDENRAFPNEFDTGRGRLNLDAPIALGDLHLVVPAQAKALANPLGNHQTSCDIDGCSHGRKFTIARSIGVSCAGCRDDPLAYRTIVRKWLRERAVRVMGVDPGLTRCGLSLIESGRGRQLTALDVDVVRTPSDAALAQRLLAISDAVEHWLDTHHPEVVAIERVFSQLNVTTVMGTAQAGGVIALAAAKRGVDVHFHTPSEVKAAVTGNGSADKAQVTAMVTKILALQAKPTPADAADALALAICHCWRAPTIARMAEATSRAEARAAQQRHAYLAKLKAAR</sequence>
<dbReference type="Pfam" id="PF02075">
    <property type="entry name" value="RuvC"/>
    <property type="match status" value="1"/>
</dbReference>
<evidence type="ECO:0000256" key="5">
    <source>
        <dbReference type="ARBA" id="ARBA00022759"/>
    </source>
</evidence>
<comment type="subunit">
    <text evidence="13">Homodimer which binds Holliday junction (HJ) DNA. The HJ becomes 2-fold symmetrical on binding to RuvC with unstacked arms; it has a different conformation from HJ DNA in complex with RuvA. In the full resolvosome a probable DNA-RuvA(4)-RuvB(12)-RuvC(2) complex forms which resolves the HJ.</text>
</comment>
<dbReference type="AlphaFoldDB" id="A0A0Q3YFQ1"/>
<name>A0A0Q3YFQ1_MYCTX</name>
<evidence type="ECO:0000256" key="6">
    <source>
        <dbReference type="ARBA" id="ARBA00022763"/>
    </source>
</evidence>
<reference evidence="17 18" key="2">
    <citation type="submission" date="2015-03" db="EMBL/GenBank/DDBJ databases">
        <authorList>
            <consortium name="Pathogen Informatics"/>
        </authorList>
    </citation>
    <scope>NUCLEOTIDE SEQUENCE [LARGE SCALE GENOMIC DNA]</scope>
    <source>
        <strain evidence="17">K00500041</strain>
        <strain evidence="16 18">M09401471</strain>
    </source>
</reference>
<keyword evidence="5 13" id="KW-0255">Endonuclease</keyword>
<comment type="catalytic activity">
    <reaction evidence="12 13">
        <text>Endonucleolytic cleavage at a junction such as a reciprocal single-stranded crossover between two homologous DNA duplexes (Holliday junction).</text>
        <dbReference type="EC" id="3.1.21.10"/>
    </reaction>
</comment>
<dbReference type="InterPro" id="IPR020563">
    <property type="entry name" value="X-over_junc_endoDNase_Mg_BS"/>
</dbReference>
<dbReference type="InterPro" id="IPR036397">
    <property type="entry name" value="RNaseH_sf"/>
</dbReference>
<evidence type="ECO:0000313" key="17">
    <source>
        <dbReference type="Proteomes" id="UP000038802"/>
    </source>
</evidence>
<keyword evidence="4 13" id="KW-0479">Metal-binding</keyword>
<keyword evidence="10 13" id="KW-0233">DNA recombination</keyword>
<evidence type="ECO:0000256" key="9">
    <source>
        <dbReference type="ARBA" id="ARBA00023125"/>
    </source>
</evidence>
<evidence type="ECO:0000256" key="7">
    <source>
        <dbReference type="ARBA" id="ARBA00022801"/>
    </source>
</evidence>
<dbReference type="PRINTS" id="PR00696">
    <property type="entry name" value="RSOLVASERUVC"/>
</dbReference>
<dbReference type="PATRIC" id="fig|1773.2349.peg.1784"/>
<evidence type="ECO:0000256" key="14">
    <source>
        <dbReference type="NCBIfam" id="TIGR00228"/>
    </source>
</evidence>
<reference evidence="15" key="1">
    <citation type="submission" date="2015-03" db="EMBL/GenBank/DDBJ databases">
        <authorList>
            <person name="Murphy D."/>
        </authorList>
    </citation>
    <scope>NUCLEOTIDE SEQUENCE [LARGE SCALE GENOMIC DNA]</scope>
    <source>
        <strain evidence="15">K00500041</strain>
    </source>
</reference>
<evidence type="ECO:0000256" key="8">
    <source>
        <dbReference type="ARBA" id="ARBA00022842"/>
    </source>
</evidence>
<dbReference type="EMBL" id="CSAE01000445">
    <property type="protein sequence ID" value="COW30826.1"/>
    <property type="molecule type" value="Genomic_DNA"/>
</dbReference>
<dbReference type="InterPro" id="IPR012337">
    <property type="entry name" value="RNaseH-like_sf"/>
</dbReference>
<feature type="active site" evidence="13">
    <location>
        <position position="127"/>
    </location>
</feature>
<keyword evidence="11 13" id="KW-0234">DNA repair</keyword>
<evidence type="ECO:0000256" key="1">
    <source>
        <dbReference type="ARBA" id="ARBA00009518"/>
    </source>
</evidence>
<dbReference type="GO" id="GO:0048476">
    <property type="term" value="C:Holliday junction resolvase complex"/>
    <property type="evidence" value="ECO:0007669"/>
    <property type="project" value="UniProtKB-UniRule"/>
</dbReference>
<evidence type="ECO:0000256" key="12">
    <source>
        <dbReference type="ARBA" id="ARBA00029354"/>
    </source>
</evidence>
<evidence type="ECO:0000256" key="2">
    <source>
        <dbReference type="ARBA" id="ARBA00022490"/>
    </source>
</evidence>
<protein>
    <recommendedName>
        <fullName evidence="13 14">Crossover junction endodeoxyribonuclease RuvC</fullName>
        <ecNumber evidence="13 14">3.1.21.10</ecNumber>
    </recommendedName>
    <alternativeName>
        <fullName evidence="13">Holliday junction nuclease RuvC</fullName>
    </alternativeName>
    <alternativeName>
        <fullName evidence="13">Holliday junction resolvase RuvC</fullName>
    </alternativeName>
</protein>
<dbReference type="GO" id="GO:0008821">
    <property type="term" value="F:crossover junction DNA endonuclease activity"/>
    <property type="evidence" value="ECO:0007669"/>
    <property type="project" value="UniProtKB-UniRule"/>
</dbReference>
<dbReference type="EC" id="3.1.21.10" evidence="13 14"/>
<feature type="binding site" evidence="13">
    <location>
        <position position="127"/>
    </location>
    <ligand>
        <name>Mg(2+)</name>
        <dbReference type="ChEBI" id="CHEBI:18420"/>
        <label>1</label>
    </ligand>
</feature>
<dbReference type="EMBL" id="CSAJ01000324">
    <property type="protein sequence ID" value="COW37482.1"/>
    <property type="molecule type" value="Genomic_DNA"/>
</dbReference>
<feature type="active site" evidence="13">
    <location>
        <position position="261"/>
    </location>
</feature>
<proteinExistence type="inferred from homology"/>
<comment type="function">
    <text evidence="13">The RuvA-RuvB-RuvC complex processes Holliday junction (HJ) DNA during genetic recombination and DNA repair. Endonuclease that resolves HJ intermediates. Cleaves cruciform DNA by making single-stranded nicks across the HJ at symmetrical positions within the homologous arms, yielding a 5'-phosphate and a 3'-hydroxyl group; requires a central core of homology in the junction. The consensus cleavage sequence is 5'-(A/T)TT(C/G)-3'. Cleavage occurs on the 3'-side of the TT dinucleotide at the point of strand exchange. HJ branch migration catalyzed by RuvA-RuvB allows RuvC to scan DNA until it finds its consensus sequence, where it cleaves and resolves the cruciform DNA.</text>
</comment>
<evidence type="ECO:0000256" key="4">
    <source>
        <dbReference type="ARBA" id="ARBA00022723"/>
    </source>
</evidence>
<evidence type="ECO:0000313" key="15">
    <source>
        <dbReference type="EMBL" id="COW30826.1"/>
    </source>
</evidence>
<dbReference type="SUPFAM" id="SSF53098">
    <property type="entry name" value="Ribonuclease H-like"/>
    <property type="match status" value="1"/>
</dbReference>
<evidence type="ECO:0000313" key="18">
    <source>
        <dbReference type="Proteomes" id="UP000044938"/>
    </source>
</evidence>
<dbReference type="GO" id="GO:0006281">
    <property type="term" value="P:DNA repair"/>
    <property type="evidence" value="ECO:0007669"/>
    <property type="project" value="UniProtKB-UniRule"/>
</dbReference>
<evidence type="ECO:0000256" key="13">
    <source>
        <dbReference type="HAMAP-Rule" id="MF_00034"/>
    </source>
</evidence>
<organism evidence="15 17">
    <name type="scientific">Mycobacterium tuberculosis</name>
    <dbReference type="NCBI Taxonomy" id="1773"/>
    <lineage>
        <taxon>Bacteria</taxon>
        <taxon>Bacillati</taxon>
        <taxon>Actinomycetota</taxon>
        <taxon>Actinomycetes</taxon>
        <taxon>Mycobacteriales</taxon>
        <taxon>Mycobacteriaceae</taxon>
        <taxon>Mycobacterium</taxon>
        <taxon>Mycobacterium tuberculosis complex</taxon>
    </lineage>
</organism>
<feature type="binding site" evidence="13">
    <location>
        <position position="261"/>
    </location>
    <ligand>
        <name>Mg(2+)</name>
        <dbReference type="ChEBI" id="CHEBI:18420"/>
        <label>1</label>
    </ligand>
</feature>
<dbReference type="Gene3D" id="3.30.420.10">
    <property type="entry name" value="Ribonuclease H-like superfamily/Ribonuclease H"/>
    <property type="match status" value="1"/>
</dbReference>
<dbReference type="HAMAP" id="MF_00034">
    <property type="entry name" value="RuvC"/>
    <property type="match status" value="1"/>
</dbReference>
<dbReference type="PROSITE" id="PS01321">
    <property type="entry name" value="RUVC"/>
    <property type="match status" value="1"/>
</dbReference>
<dbReference type="GO" id="GO:0000287">
    <property type="term" value="F:magnesium ion binding"/>
    <property type="evidence" value="ECO:0007669"/>
    <property type="project" value="UniProtKB-UniRule"/>
</dbReference>
<comment type="cofactor">
    <cofactor evidence="13">
        <name>Mg(2+)</name>
        <dbReference type="ChEBI" id="CHEBI:18420"/>
    </cofactor>
    <text evidence="13">Binds 2 Mg(2+) ion per subunit.</text>
</comment>
<keyword evidence="8 13" id="KW-0460">Magnesium</keyword>
<dbReference type="FunFam" id="3.30.420.10:FF:000002">
    <property type="entry name" value="Crossover junction endodeoxyribonuclease RuvC"/>
    <property type="match status" value="1"/>
</dbReference>
<keyword evidence="9 13" id="KW-0238">DNA-binding</keyword>
<evidence type="ECO:0000256" key="3">
    <source>
        <dbReference type="ARBA" id="ARBA00022722"/>
    </source>
</evidence>
<keyword evidence="2 13" id="KW-0963">Cytoplasm</keyword>
<dbReference type="GO" id="GO:0003677">
    <property type="term" value="F:DNA binding"/>
    <property type="evidence" value="ECO:0007669"/>
    <property type="project" value="UniProtKB-KW"/>
</dbReference>
<feature type="binding site" evidence="13">
    <location>
        <position position="188"/>
    </location>
    <ligand>
        <name>Mg(2+)</name>
        <dbReference type="ChEBI" id="CHEBI:18420"/>
        <label>2</label>
    </ligand>
</feature>
<dbReference type="GO" id="GO:0006310">
    <property type="term" value="P:DNA recombination"/>
    <property type="evidence" value="ECO:0007669"/>
    <property type="project" value="UniProtKB-UniRule"/>
</dbReference>
<dbReference type="STRING" id="115862.BBG46_13600"/>
<dbReference type="GO" id="GO:0005737">
    <property type="term" value="C:cytoplasm"/>
    <property type="evidence" value="ECO:0007669"/>
    <property type="project" value="UniProtKB-SubCell"/>
</dbReference>
<evidence type="ECO:0000313" key="16">
    <source>
        <dbReference type="EMBL" id="COW37482.1"/>
    </source>
</evidence>
<gene>
    <name evidence="13 15" type="primary">ruvC</name>
    <name evidence="15" type="ORF">ERS007703_03346</name>
    <name evidence="16" type="ORF">ERS007720_02493</name>
</gene>
<dbReference type="PANTHER" id="PTHR30194">
    <property type="entry name" value="CROSSOVER JUNCTION ENDODEOXYRIBONUCLEASE RUVC"/>
    <property type="match status" value="1"/>
</dbReference>
<evidence type="ECO:0000256" key="10">
    <source>
        <dbReference type="ARBA" id="ARBA00023172"/>
    </source>
</evidence>
<dbReference type="Proteomes" id="UP000044938">
    <property type="component" value="Unassembled WGS sequence"/>
</dbReference>
<evidence type="ECO:0000256" key="11">
    <source>
        <dbReference type="ARBA" id="ARBA00023204"/>
    </source>
</evidence>
<dbReference type="Proteomes" id="UP000038802">
    <property type="component" value="Unassembled WGS sequence"/>
</dbReference>
<comment type="subcellular location">
    <subcellularLocation>
        <location evidence="13">Cytoplasm</location>
    </subcellularLocation>
</comment>
<accession>A0A0Q3YFQ1</accession>
<dbReference type="NCBIfam" id="TIGR00228">
    <property type="entry name" value="ruvC"/>
    <property type="match status" value="1"/>
</dbReference>